<feature type="transmembrane region" description="Helical" evidence="7">
    <location>
        <begin position="276"/>
        <end position="297"/>
    </location>
</feature>
<comment type="similarity">
    <text evidence="2">Belongs to the complex I subunit 4 family.</text>
</comment>
<keyword evidence="3 6" id="KW-0812">Transmembrane</keyword>
<dbReference type="PANTHER" id="PTHR43507">
    <property type="entry name" value="NADH-UBIQUINONE OXIDOREDUCTASE CHAIN 4"/>
    <property type="match status" value="1"/>
</dbReference>
<dbReference type="PRINTS" id="PR01437">
    <property type="entry name" value="NUOXDRDTASE4"/>
</dbReference>
<dbReference type="GO" id="GO:0042773">
    <property type="term" value="P:ATP synthesis coupled electron transport"/>
    <property type="evidence" value="ECO:0007669"/>
    <property type="project" value="InterPro"/>
</dbReference>
<dbReference type="InterPro" id="IPR010227">
    <property type="entry name" value="NADH_Q_OxRdtase_chainM/4"/>
</dbReference>
<dbReference type="GO" id="GO:0003954">
    <property type="term" value="F:NADH dehydrogenase activity"/>
    <property type="evidence" value="ECO:0007669"/>
    <property type="project" value="TreeGrafter"/>
</dbReference>
<feature type="transmembrane region" description="Helical" evidence="7">
    <location>
        <begin position="243"/>
        <end position="264"/>
    </location>
</feature>
<evidence type="ECO:0000259" key="8">
    <source>
        <dbReference type="Pfam" id="PF00361"/>
    </source>
</evidence>
<dbReference type="OrthoDB" id="9768329at2"/>
<dbReference type="PANTHER" id="PTHR43507:SF1">
    <property type="entry name" value="NADH-UBIQUINONE OXIDOREDUCTASE CHAIN 4"/>
    <property type="match status" value="1"/>
</dbReference>
<feature type="transmembrane region" description="Helical" evidence="7">
    <location>
        <begin position="335"/>
        <end position="353"/>
    </location>
</feature>
<feature type="transmembrane region" description="Helical" evidence="7">
    <location>
        <begin position="111"/>
        <end position="128"/>
    </location>
</feature>
<gene>
    <name evidence="9" type="ORF">SAMN02745225_00333</name>
</gene>
<feature type="transmembrane region" description="Helical" evidence="7">
    <location>
        <begin position="373"/>
        <end position="395"/>
    </location>
</feature>
<accession>A0A1M4SQG7</accession>
<dbReference type="NCBIfam" id="TIGR01972">
    <property type="entry name" value="NDH_I_M"/>
    <property type="match status" value="1"/>
</dbReference>
<evidence type="ECO:0000256" key="5">
    <source>
        <dbReference type="ARBA" id="ARBA00023136"/>
    </source>
</evidence>
<feature type="transmembrane region" description="Helical" evidence="7">
    <location>
        <begin position="6"/>
        <end position="22"/>
    </location>
</feature>
<organism evidence="9 10">
    <name type="scientific">Ferrithrix thermotolerans DSM 19514</name>
    <dbReference type="NCBI Taxonomy" id="1121881"/>
    <lineage>
        <taxon>Bacteria</taxon>
        <taxon>Bacillati</taxon>
        <taxon>Actinomycetota</taxon>
        <taxon>Acidimicrobiia</taxon>
        <taxon>Acidimicrobiales</taxon>
        <taxon>Acidimicrobiaceae</taxon>
        <taxon>Ferrithrix</taxon>
    </lineage>
</organism>
<evidence type="ECO:0000313" key="9">
    <source>
        <dbReference type="EMBL" id="SHE34431.1"/>
    </source>
</evidence>
<keyword evidence="4 7" id="KW-1133">Transmembrane helix</keyword>
<dbReference type="RefSeq" id="WP_072788084.1">
    <property type="nucleotide sequence ID" value="NZ_FQUL01000003.1"/>
</dbReference>
<feature type="domain" description="NADH:quinone oxidoreductase/Mrp antiporter transmembrane" evidence="8">
    <location>
        <begin position="129"/>
        <end position="419"/>
    </location>
</feature>
<dbReference type="GO" id="GO:0015990">
    <property type="term" value="P:electron transport coupled proton transport"/>
    <property type="evidence" value="ECO:0007669"/>
    <property type="project" value="TreeGrafter"/>
</dbReference>
<dbReference type="Proteomes" id="UP000184295">
    <property type="component" value="Unassembled WGS sequence"/>
</dbReference>
<feature type="transmembrane region" description="Helical" evidence="7">
    <location>
        <begin position="449"/>
        <end position="472"/>
    </location>
</feature>
<dbReference type="EMBL" id="FQUL01000003">
    <property type="protein sequence ID" value="SHE34431.1"/>
    <property type="molecule type" value="Genomic_DNA"/>
</dbReference>
<feature type="transmembrane region" description="Helical" evidence="7">
    <location>
        <begin position="73"/>
        <end position="99"/>
    </location>
</feature>
<comment type="subcellular location">
    <subcellularLocation>
        <location evidence="1">Endomembrane system</location>
        <topology evidence="1">Multi-pass membrane protein</topology>
    </subcellularLocation>
    <subcellularLocation>
        <location evidence="6">Membrane</location>
        <topology evidence="6">Multi-pass membrane protein</topology>
    </subcellularLocation>
</comment>
<name>A0A1M4SQG7_9ACTN</name>
<dbReference type="GO" id="GO:0048039">
    <property type="term" value="F:ubiquinone binding"/>
    <property type="evidence" value="ECO:0007669"/>
    <property type="project" value="TreeGrafter"/>
</dbReference>
<feature type="transmembrane region" description="Helical" evidence="7">
    <location>
        <begin position="212"/>
        <end position="231"/>
    </location>
</feature>
<evidence type="ECO:0000256" key="2">
    <source>
        <dbReference type="ARBA" id="ARBA00009025"/>
    </source>
</evidence>
<evidence type="ECO:0000256" key="3">
    <source>
        <dbReference type="ARBA" id="ARBA00022692"/>
    </source>
</evidence>
<feature type="transmembrane region" description="Helical" evidence="7">
    <location>
        <begin position="134"/>
        <end position="152"/>
    </location>
</feature>
<dbReference type="InterPro" id="IPR001750">
    <property type="entry name" value="ND/Mrp_TM"/>
</dbReference>
<dbReference type="STRING" id="1121881.SAMN02745225_00333"/>
<evidence type="ECO:0000256" key="1">
    <source>
        <dbReference type="ARBA" id="ARBA00004127"/>
    </source>
</evidence>
<evidence type="ECO:0000256" key="4">
    <source>
        <dbReference type="ARBA" id="ARBA00022989"/>
    </source>
</evidence>
<dbReference type="GO" id="GO:0008137">
    <property type="term" value="F:NADH dehydrogenase (ubiquinone) activity"/>
    <property type="evidence" value="ECO:0007669"/>
    <property type="project" value="InterPro"/>
</dbReference>
<feature type="transmembrane region" description="Helical" evidence="7">
    <location>
        <begin position="304"/>
        <end position="323"/>
    </location>
</feature>
<feature type="transmembrane region" description="Helical" evidence="7">
    <location>
        <begin position="410"/>
        <end position="428"/>
    </location>
</feature>
<evidence type="ECO:0000313" key="10">
    <source>
        <dbReference type="Proteomes" id="UP000184295"/>
    </source>
</evidence>
<sequence>MFPYLEVLVFLPAIAGVLLFFFPSEFPARYYRRLGLSLSLAELVVAVVMLLKFKTGVAGYQMTSSYRWIPSFGISWSLGVDGISLFLVILSVVLFPIAIFGSKETRDPKSFIAWMLVLEAACVGSFLVTDLFDFFLMFELTLIPTYFLMANWGFSLGGRAAVKFFVYTFLGSAFLLVGILALVFIHEASTGQLTFSISALAHTQMSSTAGRLLFLAFSVAFLIKAPVFPFHTWSPDAYSQSPISTAIVLGGVMAKLGTYGILRFDFQLFPQASRSLGWLILTLAVVGIGYGAITAAGESHLSRLVAYSSLSHMGFIVLGLFAFTTIGLSGAVLQMFNHGIYTAALFLLLGMIYSRRNTLDTSKLAGLQSKAPVMAGIFTVVMLASIGVPGLNGFIGEFMILLGAFVSHRWWAVVGVSGVILSAIYMLWAYQKVFHRKDPEQRGFKDLSVAEVATLVPLVILIVGVGLFPSLLLNRINPSVHKVLSEATPASSYQSSLGKVGR</sequence>
<proteinExistence type="inferred from homology"/>
<dbReference type="GO" id="GO:0016020">
    <property type="term" value="C:membrane"/>
    <property type="evidence" value="ECO:0007669"/>
    <property type="project" value="UniProtKB-SubCell"/>
</dbReference>
<keyword evidence="10" id="KW-1185">Reference proteome</keyword>
<dbReference type="Pfam" id="PF00361">
    <property type="entry name" value="Proton_antipo_M"/>
    <property type="match status" value="1"/>
</dbReference>
<dbReference type="GO" id="GO:0012505">
    <property type="term" value="C:endomembrane system"/>
    <property type="evidence" value="ECO:0007669"/>
    <property type="project" value="UniProtKB-SubCell"/>
</dbReference>
<feature type="transmembrane region" description="Helical" evidence="7">
    <location>
        <begin position="164"/>
        <end position="185"/>
    </location>
</feature>
<reference evidence="10" key="1">
    <citation type="submission" date="2016-11" db="EMBL/GenBank/DDBJ databases">
        <authorList>
            <person name="Varghese N."/>
            <person name="Submissions S."/>
        </authorList>
    </citation>
    <scope>NUCLEOTIDE SEQUENCE [LARGE SCALE GENOMIC DNA]</scope>
    <source>
        <strain evidence="10">DSM 19514</strain>
    </source>
</reference>
<protein>
    <submittedName>
        <fullName evidence="9">NADH-quinone oxidoreductase subunit M</fullName>
    </submittedName>
</protein>
<evidence type="ECO:0000256" key="7">
    <source>
        <dbReference type="SAM" id="Phobius"/>
    </source>
</evidence>
<evidence type="ECO:0000256" key="6">
    <source>
        <dbReference type="RuleBase" id="RU000320"/>
    </source>
</evidence>
<feature type="transmembrane region" description="Helical" evidence="7">
    <location>
        <begin position="34"/>
        <end position="53"/>
    </location>
</feature>
<dbReference type="InterPro" id="IPR003918">
    <property type="entry name" value="NADH_UbQ_OxRdtase"/>
</dbReference>
<dbReference type="AlphaFoldDB" id="A0A1M4SQG7"/>
<keyword evidence="5 7" id="KW-0472">Membrane</keyword>